<name>A0AA36GC44_9BILA</name>
<dbReference type="GO" id="GO:0005096">
    <property type="term" value="F:GTPase activator activity"/>
    <property type="evidence" value="ECO:0007669"/>
    <property type="project" value="InterPro"/>
</dbReference>
<protein>
    <recommendedName>
        <fullName evidence="7">FYVE-type domain-containing protein</fullName>
    </recommendedName>
</protein>
<dbReference type="Pfam" id="PF01363">
    <property type="entry name" value="FYVE"/>
    <property type="match status" value="1"/>
</dbReference>
<evidence type="ECO:0000256" key="2">
    <source>
        <dbReference type="ARBA" id="ARBA00022771"/>
    </source>
</evidence>
<gene>
    <name evidence="8" type="ORF">MSPICULIGERA_LOCUS18228</name>
</gene>
<feature type="coiled-coil region" evidence="5">
    <location>
        <begin position="44"/>
        <end position="92"/>
    </location>
</feature>
<feature type="region of interest" description="Disordered" evidence="6">
    <location>
        <begin position="1"/>
        <end position="41"/>
    </location>
</feature>
<evidence type="ECO:0000256" key="1">
    <source>
        <dbReference type="ARBA" id="ARBA00022723"/>
    </source>
</evidence>
<evidence type="ECO:0000259" key="7">
    <source>
        <dbReference type="PROSITE" id="PS50178"/>
    </source>
</evidence>
<dbReference type="InterPro" id="IPR017455">
    <property type="entry name" value="Znf_FYVE-rel"/>
</dbReference>
<dbReference type="InterPro" id="IPR015390">
    <property type="entry name" value="Rabaptin_Rab5-bd_dom"/>
</dbReference>
<reference evidence="8" key="1">
    <citation type="submission" date="2023-06" db="EMBL/GenBank/DDBJ databases">
        <authorList>
            <person name="Delattre M."/>
        </authorList>
    </citation>
    <scope>NUCLEOTIDE SEQUENCE</scope>
    <source>
        <strain evidence="8">AF72</strain>
    </source>
</reference>
<dbReference type="Proteomes" id="UP001177023">
    <property type="component" value="Unassembled WGS sequence"/>
</dbReference>
<keyword evidence="1" id="KW-0479">Metal-binding</keyword>
<dbReference type="AlphaFoldDB" id="A0AA36GC44"/>
<sequence length="416" mass="47161">MSDPACSSEEPRLDDDLSRMTPSPENLESFSGQPSPNQGGCEMCHNYETNLTIMQDNERKLREELKAVKELSDRYEKELSNERDYRREMEKRFAESTEKAEEKIKLALTNHSKMASAYDSLKDRYNETVKKVQDKATRNREKYEQLTAKHVATIDKYKALLGVNRMTARAMQEEVISIPEGADLQIHCLGLREQLIEARAALEHLRVEKTDVEATLRAQLQEEAAVRDSIEKALGSQITELQTEVAIGKSDLTSAATTLAAAEEQKRQIVELQATITELEGQVQQVQDQRKAVEQTAQNYKARCSSLQQELDTCEMVQKDFVKLSQSLQIQLEKIRASEQEVRWQFDDDVDNCQECSAALNRTKPKPHCRHCGRIFCTKCLSNSVSAGPARRPASVCQVCHTLLNPDSAPFFSKEN</sequence>
<evidence type="ECO:0000313" key="9">
    <source>
        <dbReference type="Proteomes" id="UP001177023"/>
    </source>
</evidence>
<dbReference type="PROSITE" id="PS50178">
    <property type="entry name" value="ZF_FYVE"/>
    <property type="match status" value="1"/>
</dbReference>
<evidence type="ECO:0000256" key="4">
    <source>
        <dbReference type="PROSITE-ProRule" id="PRU00091"/>
    </source>
</evidence>
<proteinExistence type="predicted"/>
<keyword evidence="2 4" id="KW-0863">Zinc-finger</keyword>
<dbReference type="PANTHER" id="PTHR31179">
    <property type="entry name" value="RAB GTPASE-BINDING EFFECTOR PROTEIN"/>
    <property type="match status" value="1"/>
</dbReference>
<dbReference type="Gene3D" id="3.30.40.10">
    <property type="entry name" value="Zinc/RING finger domain, C3HC4 (zinc finger)"/>
    <property type="match status" value="1"/>
</dbReference>
<dbReference type="FunFam" id="1.20.5.730:FF:000005">
    <property type="entry name" value="RABaptiN (Rab effector)"/>
    <property type="match status" value="1"/>
</dbReference>
<feature type="coiled-coil region" evidence="5">
    <location>
        <begin position="262"/>
        <end position="317"/>
    </location>
</feature>
<organism evidence="8 9">
    <name type="scientific">Mesorhabditis spiculigera</name>
    <dbReference type="NCBI Taxonomy" id="96644"/>
    <lineage>
        <taxon>Eukaryota</taxon>
        <taxon>Metazoa</taxon>
        <taxon>Ecdysozoa</taxon>
        <taxon>Nematoda</taxon>
        <taxon>Chromadorea</taxon>
        <taxon>Rhabditida</taxon>
        <taxon>Rhabditina</taxon>
        <taxon>Rhabditomorpha</taxon>
        <taxon>Rhabditoidea</taxon>
        <taxon>Rhabditidae</taxon>
        <taxon>Mesorhabditinae</taxon>
        <taxon>Mesorhabditis</taxon>
    </lineage>
</organism>
<dbReference type="SUPFAM" id="SSF103652">
    <property type="entry name" value="G protein-binding domain"/>
    <property type="match status" value="1"/>
</dbReference>
<dbReference type="InterPro" id="IPR003914">
    <property type="entry name" value="Rabaptin"/>
</dbReference>
<dbReference type="EMBL" id="CATQJA010002659">
    <property type="protein sequence ID" value="CAJ0580025.1"/>
    <property type="molecule type" value="Genomic_DNA"/>
</dbReference>
<evidence type="ECO:0000256" key="5">
    <source>
        <dbReference type="SAM" id="Coils"/>
    </source>
</evidence>
<dbReference type="PANTHER" id="PTHR31179:SF7">
    <property type="entry name" value="FYVE-TYPE DOMAIN-CONTAINING PROTEIN"/>
    <property type="match status" value="1"/>
</dbReference>
<feature type="domain" description="FYVE-type" evidence="7">
    <location>
        <begin position="347"/>
        <end position="405"/>
    </location>
</feature>
<comment type="caution">
    <text evidence="8">The sequence shown here is derived from an EMBL/GenBank/DDBJ whole genome shotgun (WGS) entry which is preliminary data.</text>
</comment>
<evidence type="ECO:0000256" key="6">
    <source>
        <dbReference type="SAM" id="MobiDB-lite"/>
    </source>
</evidence>
<dbReference type="InterPro" id="IPR000306">
    <property type="entry name" value="Znf_FYVE"/>
</dbReference>
<evidence type="ECO:0000256" key="3">
    <source>
        <dbReference type="ARBA" id="ARBA00022833"/>
    </source>
</evidence>
<feature type="compositionally biased region" description="Polar residues" evidence="6">
    <location>
        <begin position="20"/>
        <end position="38"/>
    </location>
</feature>
<dbReference type="InterPro" id="IPR013083">
    <property type="entry name" value="Znf_RING/FYVE/PHD"/>
</dbReference>
<dbReference type="GO" id="GO:0006897">
    <property type="term" value="P:endocytosis"/>
    <property type="evidence" value="ECO:0007669"/>
    <property type="project" value="InterPro"/>
</dbReference>
<dbReference type="SMART" id="SM00064">
    <property type="entry name" value="FYVE"/>
    <property type="match status" value="1"/>
</dbReference>
<dbReference type="CDD" id="cd15739">
    <property type="entry name" value="FYVE_RABE_unchar"/>
    <property type="match status" value="1"/>
</dbReference>
<feature type="compositionally biased region" description="Basic and acidic residues" evidence="6">
    <location>
        <begin position="9"/>
        <end position="18"/>
    </location>
</feature>
<dbReference type="GO" id="GO:0008270">
    <property type="term" value="F:zinc ion binding"/>
    <property type="evidence" value="ECO:0007669"/>
    <property type="project" value="UniProtKB-KW"/>
</dbReference>
<keyword evidence="5" id="KW-0175">Coiled coil</keyword>
<dbReference type="SUPFAM" id="SSF57903">
    <property type="entry name" value="FYVE/PHD zinc finger"/>
    <property type="match status" value="1"/>
</dbReference>
<keyword evidence="3" id="KW-0862">Zinc</keyword>
<evidence type="ECO:0000313" key="8">
    <source>
        <dbReference type="EMBL" id="CAJ0580025.1"/>
    </source>
</evidence>
<dbReference type="Pfam" id="PF09311">
    <property type="entry name" value="Rab5-bind"/>
    <property type="match status" value="1"/>
</dbReference>
<accession>A0AA36GC44</accession>
<keyword evidence="9" id="KW-1185">Reference proteome</keyword>
<feature type="non-terminal residue" evidence="8">
    <location>
        <position position="416"/>
    </location>
</feature>
<dbReference type="Gene3D" id="1.20.5.730">
    <property type="entry name" value="Single helix bin"/>
    <property type="match status" value="1"/>
</dbReference>
<dbReference type="InterPro" id="IPR011011">
    <property type="entry name" value="Znf_FYVE_PHD"/>
</dbReference>